<gene>
    <name evidence="1" type="ORF">GWI33_000044</name>
</gene>
<dbReference type="AlphaFoldDB" id="A0A834MPS9"/>
<sequence length="81" mass="8884">MSKARAKRNAGARFTACFFFPRCGSRSRLELPSARTERENNGGSGSFSYLADRHPALSGRAAVKRQMTVTGAFGRRGECRV</sequence>
<dbReference type="Proteomes" id="UP000625711">
    <property type="component" value="Unassembled WGS sequence"/>
</dbReference>
<protein>
    <submittedName>
        <fullName evidence="1">Uncharacterized protein</fullName>
    </submittedName>
</protein>
<accession>A0A834MPS9</accession>
<dbReference type="EMBL" id="JAACXV010000001">
    <property type="protein sequence ID" value="KAF7287984.1"/>
    <property type="molecule type" value="Genomic_DNA"/>
</dbReference>
<reference evidence="1" key="1">
    <citation type="submission" date="2020-08" db="EMBL/GenBank/DDBJ databases">
        <title>Genome sequencing and assembly of the red palm weevil Rhynchophorus ferrugineus.</title>
        <authorList>
            <person name="Dias G.B."/>
            <person name="Bergman C.M."/>
            <person name="Manee M."/>
        </authorList>
    </citation>
    <scope>NUCLEOTIDE SEQUENCE</scope>
    <source>
        <strain evidence="1">AA-2017</strain>
        <tissue evidence="1">Whole larva</tissue>
    </source>
</reference>
<evidence type="ECO:0000313" key="2">
    <source>
        <dbReference type="Proteomes" id="UP000625711"/>
    </source>
</evidence>
<name>A0A834MPS9_RHYFE</name>
<evidence type="ECO:0000313" key="1">
    <source>
        <dbReference type="EMBL" id="KAF7287984.1"/>
    </source>
</evidence>
<keyword evidence="2" id="KW-1185">Reference proteome</keyword>
<proteinExistence type="predicted"/>
<organism evidence="1 2">
    <name type="scientific">Rhynchophorus ferrugineus</name>
    <name type="common">Red palm weevil</name>
    <name type="synonym">Curculio ferrugineus</name>
    <dbReference type="NCBI Taxonomy" id="354439"/>
    <lineage>
        <taxon>Eukaryota</taxon>
        <taxon>Metazoa</taxon>
        <taxon>Ecdysozoa</taxon>
        <taxon>Arthropoda</taxon>
        <taxon>Hexapoda</taxon>
        <taxon>Insecta</taxon>
        <taxon>Pterygota</taxon>
        <taxon>Neoptera</taxon>
        <taxon>Endopterygota</taxon>
        <taxon>Coleoptera</taxon>
        <taxon>Polyphaga</taxon>
        <taxon>Cucujiformia</taxon>
        <taxon>Curculionidae</taxon>
        <taxon>Dryophthorinae</taxon>
        <taxon>Rhynchophorus</taxon>
    </lineage>
</organism>
<comment type="caution">
    <text evidence="1">The sequence shown here is derived from an EMBL/GenBank/DDBJ whole genome shotgun (WGS) entry which is preliminary data.</text>
</comment>